<reference evidence="1" key="1">
    <citation type="journal article" date="2015" name="Nature">
        <title>Complex archaea that bridge the gap between prokaryotes and eukaryotes.</title>
        <authorList>
            <person name="Spang A."/>
            <person name="Saw J.H."/>
            <person name="Jorgensen S.L."/>
            <person name="Zaremba-Niedzwiedzka K."/>
            <person name="Martijn J."/>
            <person name="Lind A.E."/>
            <person name="van Eijk R."/>
            <person name="Schleper C."/>
            <person name="Guy L."/>
            <person name="Ettema T.J."/>
        </authorList>
    </citation>
    <scope>NUCLEOTIDE SEQUENCE</scope>
</reference>
<evidence type="ECO:0000313" key="1">
    <source>
        <dbReference type="EMBL" id="KKK77668.1"/>
    </source>
</evidence>
<dbReference type="AlphaFoldDB" id="A0A0F8Y8G6"/>
<sequence length="253" mass="27542">ITEINDRGEIAAARLALEGLNLEEVLRQNQFLRDDTQRKAEMRALEIAEGRKFAANETMRASARLTAEAAKDRALVIQQQETELLATQGPFAAALQQAIRNRERTSVALEGVVSTAGLDVEFGLSEEVKAILGLEGVERLALGTEDIEAQLRSRIVEPGLGDVRLGTSLGEPLTEEPRGDIQLPIAAATAARVQPVILGERFRDLTERGLAQLAAIAPQIGLTREDIRKQAGKERLRQEGPVGPQVFATLRSR</sequence>
<gene>
    <name evidence="1" type="ORF">LCGC14_2851260</name>
</gene>
<dbReference type="EMBL" id="LAZR01054847">
    <property type="protein sequence ID" value="KKK77668.1"/>
    <property type="molecule type" value="Genomic_DNA"/>
</dbReference>
<feature type="non-terminal residue" evidence="1">
    <location>
        <position position="1"/>
    </location>
</feature>
<accession>A0A0F8Y8G6</accession>
<name>A0A0F8Y8G6_9ZZZZ</name>
<comment type="caution">
    <text evidence="1">The sequence shown here is derived from an EMBL/GenBank/DDBJ whole genome shotgun (WGS) entry which is preliminary data.</text>
</comment>
<proteinExistence type="predicted"/>
<protein>
    <submittedName>
        <fullName evidence="1">Uncharacterized protein</fullName>
    </submittedName>
</protein>
<organism evidence="1">
    <name type="scientific">marine sediment metagenome</name>
    <dbReference type="NCBI Taxonomy" id="412755"/>
    <lineage>
        <taxon>unclassified sequences</taxon>
        <taxon>metagenomes</taxon>
        <taxon>ecological metagenomes</taxon>
    </lineage>
</organism>